<sequence>MAVAFTASAFLLGGTSAAGFVASPAQAGIVTSTDDGPAASLIDGSRKVNLRVQKYLGDPQKQYGDPSNPNARKSLDPVPGLKFYAQKIGGLDLTRNEGWQMAEEMNIWDFYDSGKEKGRLGEKIEAVTDSNGVAEFSNLEIGLYYITEDTTTAIDHSLSVVNPFVVALPATNAERTGWDYTVTVKPKDQPILGETEGNKQCANIGDTVQLGVTGSLPAPGRDNLISSFAISAPLDESLEFVKNSSDFYVSRKHGSNERTKLEAGDYTIKHVDGNLTQVEFTKSGLEKLSKVRRGNPDAYVHWGFKAKAVKKKSMVKFTAFLTAPHYPAFDLVNRYGVESEEYVVTIPCSTTTPPPGPSGVPPTPKKTPPSTGTTTTPVVPTPGDPGNPGTPDTPKKTPRPPGLAMTGANVLATILFGITLTALGLILVRRNYKRN</sequence>
<feature type="domain" description="Gram-positive pilin subunit D1 N-terminal" evidence="4">
    <location>
        <begin position="73"/>
        <end position="188"/>
    </location>
</feature>
<dbReference type="GO" id="GO:0005975">
    <property type="term" value="P:carbohydrate metabolic process"/>
    <property type="evidence" value="ECO:0007669"/>
    <property type="project" value="UniProtKB-ARBA"/>
</dbReference>
<dbReference type="AlphaFoldDB" id="A0A1L7D144"/>
<feature type="transmembrane region" description="Helical" evidence="2">
    <location>
        <begin position="403"/>
        <end position="428"/>
    </location>
</feature>
<evidence type="ECO:0000313" key="5">
    <source>
        <dbReference type="EMBL" id="APT91855.1"/>
    </source>
</evidence>
<gene>
    <name evidence="5" type="ORF">CPHO_01845</name>
</gene>
<evidence type="ECO:0000256" key="3">
    <source>
        <dbReference type="SAM" id="SignalP"/>
    </source>
</evidence>
<dbReference type="Gene3D" id="2.60.40.10">
    <property type="entry name" value="Immunoglobulins"/>
    <property type="match status" value="1"/>
</dbReference>
<feature type="chain" id="PRO_5012747096" description="Gram-positive pilin subunit D1 N-terminal domain-containing protein" evidence="3">
    <location>
        <begin position="28"/>
        <end position="435"/>
    </location>
</feature>
<evidence type="ECO:0000313" key="6">
    <source>
        <dbReference type="Proteomes" id="UP000185491"/>
    </source>
</evidence>
<reference evidence="5 6" key="1">
    <citation type="submission" date="2014-08" db="EMBL/GenBank/DDBJ databases">
        <title>Complete genome sequence of Corynebacterium phocae M408/89/1(T)(=DSM 44612(T)), isolated from the common seal (Phoca vitulina).</title>
        <authorList>
            <person name="Ruckert C."/>
            <person name="Albersmeier A."/>
            <person name="Winkler A."/>
            <person name="Kalinowski J."/>
        </authorList>
    </citation>
    <scope>NUCLEOTIDE SEQUENCE [LARGE SCALE GENOMIC DNA]</scope>
    <source>
        <strain evidence="5 6">M408/89/1</strain>
    </source>
</reference>
<feature type="signal peptide" evidence="3">
    <location>
        <begin position="1"/>
        <end position="27"/>
    </location>
</feature>
<dbReference type="EMBL" id="CP009249">
    <property type="protein sequence ID" value="APT91855.1"/>
    <property type="molecule type" value="Genomic_DNA"/>
</dbReference>
<protein>
    <recommendedName>
        <fullName evidence="4">Gram-positive pilin subunit D1 N-terminal domain-containing protein</fullName>
    </recommendedName>
</protein>
<accession>A0A1L7D144</accession>
<keyword evidence="3" id="KW-0732">Signal</keyword>
<feature type="compositionally biased region" description="Pro residues" evidence="1">
    <location>
        <begin position="352"/>
        <end position="367"/>
    </location>
</feature>
<evidence type="ECO:0000256" key="1">
    <source>
        <dbReference type="SAM" id="MobiDB-lite"/>
    </source>
</evidence>
<dbReference type="Pfam" id="PF16555">
    <property type="entry name" value="GramPos_pilinD1"/>
    <property type="match status" value="1"/>
</dbReference>
<keyword evidence="2" id="KW-0472">Membrane</keyword>
<dbReference type="InterPro" id="IPR013783">
    <property type="entry name" value="Ig-like_fold"/>
</dbReference>
<feature type="region of interest" description="Disordered" evidence="1">
    <location>
        <begin position="348"/>
        <end position="403"/>
    </location>
</feature>
<name>A0A1L7D144_9CORY</name>
<feature type="compositionally biased region" description="Low complexity" evidence="1">
    <location>
        <begin position="368"/>
        <end position="378"/>
    </location>
</feature>
<dbReference type="Proteomes" id="UP000185491">
    <property type="component" value="Chromosome"/>
</dbReference>
<dbReference type="NCBIfam" id="NF033902">
    <property type="entry name" value="iso_D2_wall_anc"/>
    <property type="match status" value="1"/>
</dbReference>
<dbReference type="KEGG" id="cpho:CPHO_01845"/>
<dbReference type="Gene3D" id="2.60.40.740">
    <property type="match status" value="1"/>
</dbReference>
<keyword evidence="2" id="KW-1133">Transmembrane helix</keyword>
<dbReference type="InterPro" id="IPR048052">
    <property type="entry name" value="FM1-like"/>
</dbReference>
<organism evidence="5 6">
    <name type="scientific">Corynebacterium phocae</name>
    <dbReference type="NCBI Taxonomy" id="161895"/>
    <lineage>
        <taxon>Bacteria</taxon>
        <taxon>Bacillati</taxon>
        <taxon>Actinomycetota</taxon>
        <taxon>Actinomycetes</taxon>
        <taxon>Mycobacteriales</taxon>
        <taxon>Corynebacteriaceae</taxon>
        <taxon>Corynebacterium</taxon>
    </lineage>
</organism>
<evidence type="ECO:0000259" key="4">
    <source>
        <dbReference type="Pfam" id="PF16555"/>
    </source>
</evidence>
<dbReference type="InterPro" id="IPR032364">
    <property type="entry name" value="GramPos_pilinD1_N"/>
</dbReference>
<keyword evidence="2" id="KW-0812">Transmembrane</keyword>
<proteinExistence type="predicted"/>
<evidence type="ECO:0000256" key="2">
    <source>
        <dbReference type="SAM" id="Phobius"/>
    </source>
</evidence>
<keyword evidence="6" id="KW-1185">Reference proteome</keyword>
<dbReference type="STRING" id="161895.CPHO_01845"/>